<accession>A7GZD8</accession>
<keyword evidence="4" id="KW-0804">Transcription</keyword>
<dbReference type="InterPro" id="IPR005119">
    <property type="entry name" value="LysR_subst-bd"/>
</dbReference>
<protein>
    <submittedName>
        <fullName evidence="6">Transcriptional regulator, LysR family</fullName>
    </submittedName>
</protein>
<dbReference type="HOGENOM" id="CLU_039613_6_2_7"/>
<evidence type="ECO:0000256" key="3">
    <source>
        <dbReference type="ARBA" id="ARBA00023125"/>
    </source>
</evidence>
<dbReference type="GO" id="GO:0005829">
    <property type="term" value="C:cytosol"/>
    <property type="evidence" value="ECO:0007669"/>
    <property type="project" value="TreeGrafter"/>
</dbReference>
<dbReference type="GO" id="GO:0003700">
    <property type="term" value="F:DNA-binding transcription factor activity"/>
    <property type="evidence" value="ECO:0007669"/>
    <property type="project" value="InterPro"/>
</dbReference>
<gene>
    <name evidence="6" type="ORF">CCV52592_0263</name>
</gene>
<feature type="domain" description="HTH lysR-type" evidence="5">
    <location>
        <begin position="1"/>
        <end position="57"/>
    </location>
</feature>
<evidence type="ECO:0000256" key="4">
    <source>
        <dbReference type="ARBA" id="ARBA00023163"/>
    </source>
</evidence>
<dbReference type="PROSITE" id="PS50931">
    <property type="entry name" value="HTH_LYSR"/>
    <property type="match status" value="1"/>
</dbReference>
<evidence type="ECO:0000313" key="6">
    <source>
        <dbReference type="EMBL" id="EAU01272.1"/>
    </source>
</evidence>
<dbReference type="GO" id="GO:0003677">
    <property type="term" value="F:DNA binding"/>
    <property type="evidence" value="ECO:0007669"/>
    <property type="project" value="UniProtKB-KW"/>
</dbReference>
<dbReference type="PRINTS" id="PR00039">
    <property type="entry name" value="HTHLYSR"/>
</dbReference>
<dbReference type="Gene3D" id="3.40.190.290">
    <property type="match status" value="1"/>
</dbReference>
<sequence>MNLRYMEFIVTLAETRSFTKAAKKLKMSQPLLSKSIISLENELKISLFERTTPLTLTKAGEIYAAKAKIMLETFQELNDQIKELNGIMTGKVRIGFSQTGYNLMPNILPKFCKKFPKADIKIVQAFSAINVRDRLMKDELDLAMLVYPMDTQGLEYQIIKEDKLYLVLPVTHELVKKYKNDDDRYPKIEFKELKNEKFILPNAYQRERFEFDKIFKKAGFAPNIFCESETADITVSIVASGIGACFVPPQFIKGEAKERVMLFDIDEPLLKQTLILAHKQDKKLPKLALEFIKMAKDEQI</sequence>
<dbReference type="KEGG" id="ccv:CCV52592_0263"/>
<dbReference type="SUPFAM" id="SSF53850">
    <property type="entry name" value="Periplasmic binding protein-like II"/>
    <property type="match status" value="1"/>
</dbReference>
<reference evidence="6" key="1">
    <citation type="submission" date="2016-07" db="EMBL/GenBank/DDBJ databases">
        <title>Comparative genomics of the Campylobacter concisus group.</title>
        <authorList>
            <person name="Miller W.G."/>
            <person name="Yee E."/>
            <person name="Chapman M.H."/>
            <person name="Huynh S."/>
            <person name="Bono J.L."/>
            <person name="On S.L.W."/>
            <person name="StLeger J."/>
            <person name="Foster G."/>
            <person name="Parker C.T."/>
        </authorList>
    </citation>
    <scope>NUCLEOTIDE SEQUENCE</scope>
    <source>
        <strain evidence="6">525.92</strain>
    </source>
</reference>
<dbReference type="PANTHER" id="PTHR30419">
    <property type="entry name" value="HTH-TYPE TRANSCRIPTIONAL REGULATOR YBHD"/>
    <property type="match status" value="1"/>
</dbReference>
<dbReference type="InterPro" id="IPR036388">
    <property type="entry name" value="WH-like_DNA-bd_sf"/>
</dbReference>
<dbReference type="Pfam" id="PF00126">
    <property type="entry name" value="HTH_1"/>
    <property type="match status" value="1"/>
</dbReference>
<dbReference type="SUPFAM" id="SSF46785">
    <property type="entry name" value="Winged helix' DNA-binding domain"/>
    <property type="match status" value="1"/>
</dbReference>
<keyword evidence="2" id="KW-0805">Transcription regulation</keyword>
<dbReference type="EMBL" id="CP000767">
    <property type="protein sequence ID" value="EAU01272.1"/>
    <property type="molecule type" value="Genomic_DNA"/>
</dbReference>
<dbReference type="FunFam" id="1.10.10.10:FF:000001">
    <property type="entry name" value="LysR family transcriptional regulator"/>
    <property type="match status" value="1"/>
</dbReference>
<dbReference type="InterPro" id="IPR050950">
    <property type="entry name" value="HTH-type_LysR_regulators"/>
</dbReference>
<keyword evidence="7" id="KW-1185">Reference proteome</keyword>
<dbReference type="InterPro" id="IPR036390">
    <property type="entry name" value="WH_DNA-bd_sf"/>
</dbReference>
<dbReference type="Pfam" id="PF03466">
    <property type="entry name" value="LysR_substrate"/>
    <property type="match status" value="1"/>
</dbReference>
<dbReference type="STRING" id="360105.CCV52592_0263"/>
<evidence type="ECO:0000256" key="2">
    <source>
        <dbReference type="ARBA" id="ARBA00023015"/>
    </source>
</evidence>
<comment type="similarity">
    <text evidence="1">Belongs to the LysR transcriptional regulatory family.</text>
</comment>
<dbReference type="Gene3D" id="1.10.10.10">
    <property type="entry name" value="Winged helix-like DNA-binding domain superfamily/Winged helix DNA-binding domain"/>
    <property type="match status" value="1"/>
</dbReference>
<evidence type="ECO:0000313" key="7">
    <source>
        <dbReference type="Proteomes" id="UP000006380"/>
    </source>
</evidence>
<evidence type="ECO:0000259" key="5">
    <source>
        <dbReference type="PROSITE" id="PS50931"/>
    </source>
</evidence>
<dbReference type="Proteomes" id="UP000006380">
    <property type="component" value="Chromosome"/>
</dbReference>
<name>A7GZD8_CAMC5</name>
<keyword evidence="3" id="KW-0238">DNA-binding</keyword>
<dbReference type="PANTHER" id="PTHR30419:SF28">
    <property type="entry name" value="HTH-TYPE TRANSCRIPTIONAL REGULATOR BSDA"/>
    <property type="match status" value="1"/>
</dbReference>
<dbReference type="OrthoDB" id="5338251at2"/>
<dbReference type="CDD" id="cd05466">
    <property type="entry name" value="PBP2_LTTR_substrate"/>
    <property type="match status" value="1"/>
</dbReference>
<evidence type="ECO:0000256" key="1">
    <source>
        <dbReference type="ARBA" id="ARBA00009437"/>
    </source>
</evidence>
<proteinExistence type="inferred from homology"/>
<dbReference type="RefSeq" id="WP_009651363.1">
    <property type="nucleotide sequence ID" value="NC_009715.2"/>
</dbReference>
<dbReference type="AlphaFoldDB" id="A7GZD8"/>
<organism evidence="6 7">
    <name type="scientific">Campylobacter curvus (strain 525.92)</name>
    <dbReference type="NCBI Taxonomy" id="360105"/>
    <lineage>
        <taxon>Bacteria</taxon>
        <taxon>Pseudomonadati</taxon>
        <taxon>Campylobacterota</taxon>
        <taxon>Epsilonproteobacteria</taxon>
        <taxon>Campylobacterales</taxon>
        <taxon>Campylobacteraceae</taxon>
        <taxon>Campylobacter</taxon>
    </lineage>
</organism>
<dbReference type="InterPro" id="IPR000847">
    <property type="entry name" value="LysR_HTH_N"/>
</dbReference>